<dbReference type="GO" id="GO:0009252">
    <property type="term" value="P:peptidoglycan biosynthetic process"/>
    <property type="evidence" value="ECO:0007669"/>
    <property type="project" value="UniProtKB-KW"/>
</dbReference>
<feature type="active site" description="Proton acceptor" evidence="7">
    <location>
        <position position="82"/>
    </location>
</feature>
<gene>
    <name evidence="12" type="ORF">DFR75_105286</name>
</gene>
<dbReference type="PANTHER" id="PTHR21581">
    <property type="entry name" value="D-ALANYL-D-ALANINE CARBOXYPEPTIDASE"/>
    <property type="match status" value="1"/>
</dbReference>
<feature type="chain" id="PRO_5020241724" evidence="10">
    <location>
        <begin position="34"/>
        <end position="310"/>
    </location>
</feature>
<dbReference type="EMBL" id="SNXK01000005">
    <property type="protein sequence ID" value="TDP33048.1"/>
    <property type="molecule type" value="Genomic_DNA"/>
</dbReference>
<evidence type="ECO:0000313" key="12">
    <source>
        <dbReference type="EMBL" id="TDP33048.1"/>
    </source>
</evidence>
<dbReference type="GO" id="GO:0006508">
    <property type="term" value="P:proteolysis"/>
    <property type="evidence" value="ECO:0007669"/>
    <property type="project" value="InterPro"/>
</dbReference>
<evidence type="ECO:0000256" key="1">
    <source>
        <dbReference type="ARBA" id="ARBA00007164"/>
    </source>
</evidence>
<dbReference type="GO" id="GO:0008360">
    <property type="term" value="P:regulation of cell shape"/>
    <property type="evidence" value="ECO:0007669"/>
    <property type="project" value="UniProtKB-KW"/>
</dbReference>
<dbReference type="AlphaFoldDB" id="A0A4R6P5D8"/>
<evidence type="ECO:0000256" key="10">
    <source>
        <dbReference type="SAM" id="SignalP"/>
    </source>
</evidence>
<keyword evidence="12" id="KW-0121">Carboxypeptidase</keyword>
<dbReference type="GO" id="GO:0009002">
    <property type="term" value="F:serine-type D-Ala-D-Ala carboxypeptidase activity"/>
    <property type="evidence" value="ECO:0007669"/>
    <property type="project" value="InterPro"/>
</dbReference>
<comment type="caution">
    <text evidence="12">The sequence shown here is derived from an EMBL/GenBank/DDBJ whole genome shotgun (WGS) entry which is preliminary data.</text>
</comment>
<comment type="similarity">
    <text evidence="1 9">Belongs to the peptidase S11 family.</text>
</comment>
<evidence type="ECO:0000256" key="4">
    <source>
        <dbReference type="ARBA" id="ARBA00022960"/>
    </source>
</evidence>
<sequence length="310" mass="31809">MRQTVRMPTFARVLHTVVAGALVVAAGHGVAGAAPSGSAEAPWAGGPEGVQAAGAALADGFTGTVLWGREANTPVPIASIAKVMTAVVAISTGDLERPVTVPAEAGAYCAQHNGSTAGLTAGEVLTARQLLYALLLPSGCDAAYAIAESFGPGQAGFIGRMNDAARLMGLGATQFTDPSGLPNPTDNSTHSTPAALVALGVRAMALPAFREIVAARDHHVSADHDNREHHWETTNKLLHEYPGAIGLKTGNTNAAGHCLLFETVRAGIPLIGVVLHSSDTSSAVAREDATRILNWAYDPVLSVLEPIGVR</sequence>
<evidence type="ECO:0000256" key="2">
    <source>
        <dbReference type="ARBA" id="ARBA00022729"/>
    </source>
</evidence>
<dbReference type="SUPFAM" id="SSF56601">
    <property type="entry name" value="beta-lactamase/transpeptidase-like"/>
    <property type="match status" value="1"/>
</dbReference>
<dbReference type="Proteomes" id="UP000295087">
    <property type="component" value="Unassembled WGS sequence"/>
</dbReference>
<proteinExistence type="inferred from homology"/>
<keyword evidence="3" id="KW-0378">Hydrolase</keyword>
<evidence type="ECO:0000256" key="8">
    <source>
        <dbReference type="PIRSR" id="PIRSR618044-2"/>
    </source>
</evidence>
<dbReference type="Gene3D" id="3.40.710.10">
    <property type="entry name" value="DD-peptidase/beta-lactamase superfamily"/>
    <property type="match status" value="1"/>
</dbReference>
<feature type="binding site" evidence="8">
    <location>
        <position position="248"/>
    </location>
    <ligand>
        <name>substrate</name>
    </ligand>
</feature>
<evidence type="ECO:0000256" key="7">
    <source>
        <dbReference type="PIRSR" id="PIRSR618044-1"/>
    </source>
</evidence>
<feature type="active site" description="Acyl-ester intermediate" evidence="7">
    <location>
        <position position="79"/>
    </location>
</feature>
<organism evidence="12 13">
    <name type="scientific">Nocardia ignorata</name>
    <dbReference type="NCBI Taxonomy" id="145285"/>
    <lineage>
        <taxon>Bacteria</taxon>
        <taxon>Bacillati</taxon>
        <taxon>Actinomycetota</taxon>
        <taxon>Actinomycetes</taxon>
        <taxon>Mycobacteriales</taxon>
        <taxon>Nocardiaceae</taxon>
        <taxon>Nocardia</taxon>
    </lineage>
</organism>
<dbReference type="InterPro" id="IPR012338">
    <property type="entry name" value="Beta-lactam/transpept-like"/>
</dbReference>
<accession>A0A4R6P5D8</accession>
<reference evidence="12 13" key="1">
    <citation type="submission" date="2019-03" db="EMBL/GenBank/DDBJ databases">
        <title>Genomic Encyclopedia of Type Strains, Phase IV (KMG-IV): sequencing the most valuable type-strain genomes for metagenomic binning, comparative biology and taxonomic classification.</title>
        <authorList>
            <person name="Goeker M."/>
        </authorList>
    </citation>
    <scope>NUCLEOTIDE SEQUENCE [LARGE SCALE GENOMIC DNA]</scope>
    <source>
        <strain evidence="12 13">DSM 44496</strain>
    </source>
</reference>
<keyword evidence="6" id="KW-0961">Cell wall biogenesis/degradation</keyword>
<keyword evidence="4" id="KW-0133">Cell shape</keyword>
<evidence type="ECO:0000256" key="6">
    <source>
        <dbReference type="ARBA" id="ARBA00023316"/>
    </source>
</evidence>
<dbReference type="PRINTS" id="PR00725">
    <property type="entry name" value="DADACBPTASE1"/>
</dbReference>
<keyword evidence="12" id="KW-0645">Protease</keyword>
<evidence type="ECO:0000256" key="5">
    <source>
        <dbReference type="ARBA" id="ARBA00022984"/>
    </source>
</evidence>
<protein>
    <submittedName>
        <fullName evidence="12">D-alanyl-D-alanine carboxypeptidase (Penicillin-binding protein 5/6)</fullName>
    </submittedName>
</protein>
<feature type="domain" description="Peptidase S11 D-alanyl-D-alanine carboxypeptidase A N-terminal" evidence="11">
    <location>
        <begin position="49"/>
        <end position="277"/>
    </location>
</feature>
<evidence type="ECO:0000256" key="9">
    <source>
        <dbReference type="RuleBase" id="RU004016"/>
    </source>
</evidence>
<evidence type="ECO:0000313" key="13">
    <source>
        <dbReference type="Proteomes" id="UP000295087"/>
    </source>
</evidence>
<dbReference type="GO" id="GO:0071555">
    <property type="term" value="P:cell wall organization"/>
    <property type="evidence" value="ECO:0007669"/>
    <property type="project" value="UniProtKB-KW"/>
</dbReference>
<keyword evidence="13" id="KW-1185">Reference proteome</keyword>
<feature type="active site" evidence="7">
    <location>
        <position position="138"/>
    </location>
</feature>
<keyword evidence="5" id="KW-0573">Peptidoglycan synthesis</keyword>
<feature type="signal peptide" evidence="10">
    <location>
        <begin position="1"/>
        <end position="33"/>
    </location>
</feature>
<dbReference type="InterPro" id="IPR001967">
    <property type="entry name" value="Peptidase_S11_N"/>
</dbReference>
<evidence type="ECO:0000259" key="11">
    <source>
        <dbReference type="Pfam" id="PF00768"/>
    </source>
</evidence>
<keyword evidence="2 10" id="KW-0732">Signal</keyword>
<dbReference type="PANTHER" id="PTHR21581:SF33">
    <property type="entry name" value="D-ALANYL-D-ALANINE CARBOXYPEPTIDASE DACB"/>
    <property type="match status" value="1"/>
</dbReference>
<dbReference type="Pfam" id="PF00768">
    <property type="entry name" value="Peptidase_S11"/>
    <property type="match status" value="1"/>
</dbReference>
<dbReference type="InterPro" id="IPR018044">
    <property type="entry name" value="Peptidase_S11"/>
</dbReference>
<evidence type="ECO:0000256" key="3">
    <source>
        <dbReference type="ARBA" id="ARBA00022801"/>
    </source>
</evidence>
<name>A0A4R6P5D8_NOCIG</name>